<keyword evidence="1" id="KW-1133">Transmembrane helix</keyword>
<accession>A0ABU1VMF5</accession>
<dbReference type="PANTHER" id="PTHR32309">
    <property type="entry name" value="TYROSINE-PROTEIN KINASE"/>
    <property type="match status" value="1"/>
</dbReference>
<dbReference type="RefSeq" id="WP_310052699.1">
    <property type="nucleotide sequence ID" value="NZ_JAVDVW010000001.1"/>
</dbReference>
<feature type="transmembrane region" description="Helical" evidence="1">
    <location>
        <begin position="25"/>
        <end position="46"/>
    </location>
</feature>
<proteinExistence type="predicted"/>
<dbReference type="PANTHER" id="PTHR32309:SF31">
    <property type="entry name" value="CAPSULAR EXOPOLYSACCHARIDE FAMILY"/>
    <property type="match status" value="1"/>
</dbReference>
<dbReference type="InterPro" id="IPR050445">
    <property type="entry name" value="Bact_polysacc_biosynth/exp"/>
</dbReference>
<comment type="caution">
    <text evidence="2">The sequence shown here is derived from an EMBL/GenBank/DDBJ whole genome shotgun (WGS) entry which is preliminary data.</text>
</comment>
<sequence>MPGPAADRLPAFAMLSLARKEFRRYLLPFATIFAGIALFFLAWGLLNPPTYKSSATVLVQDNTPIAPLMEGRTAAPSEAARATISRDVLFGHRVMDEVLKAGGWDNESLSPAEKEKLVDTITGNTEVLVTERTQVRSTDPKLSLVKITYADSDPKRAYAVAKRFSEALIEQVLESRAQASQSAYQFIDAQVEKYQVALGEADKKLQDYRSVNPDAVPGVDTDVGARIGELRRAADNASMDLADVGAQEHQLMGMLSRESQITTISRSTQANAQLGALQAEESRLLLSYTDQHPDVVRVRNQIRELQGQVRGGRMRGSVLPGSSPTMNPVYEQLRTQLAEVRRQGAAAASRVATAQALLRDELERSRRIIGSEGMVSALTRAHDVNKEMYEDLLKRRENARVSMSLDADGRSLGFQIQEPASIPAIPTGLRLMHFAVAGISVAILIPLLLLSMLVKHDPRVRLPLQIERDAGLPVLGTIPLHLTHDQFEQRNKRTRLGSALFVAVPLIYGLVLMLKLVDVL</sequence>
<gene>
    <name evidence="2" type="ORF">J2X04_001011</name>
</gene>
<evidence type="ECO:0000313" key="3">
    <source>
        <dbReference type="Proteomes" id="UP001267878"/>
    </source>
</evidence>
<dbReference type="Proteomes" id="UP001267878">
    <property type="component" value="Unassembled WGS sequence"/>
</dbReference>
<reference evidence="2 3" key="1">
    <citation type="submission" date="2023-07" db="EMBL/GenBank/DDBJ databases">
        <title>Sorghum-associated microbial communities from plants grown in Nebraska, USA.</title>
        <authorList>
            <person name="Schachtman D."/>
        </authorList>
    </citation>
    <scope>NUCLEOTIDE SEQUENCE [LARGE SCALE GENOMIC DNA]</scope>
    <source>
        <strain evidence="2 3">BE187</strain>
    </source>
</reference>
<evidence type="ECO:0000313" key="2">
    <source>
        <dbReference type="EMBL" id="MDR7098664.1"/>
    </source>
</evidence>
<keyword evidence="3" id="KW-1185">Reference proteome</keyword>
<feature type="transmembrane region" description="Helical" evidence="1">
    <location>
        <begin position="431"/>
        <end position="454"/>
    </location>
</feature>
<keyword evidence="1" id="KW-0472">Membrane</keyword>
<keyword evidence="1" id="KW-0812">Transmembrane</keyword>
<evidence type="ECO:0000256" key="1">
    <source>
        <dbReference type="SAM" id="Phobius"/>
    </source>
</evidence>
<feature type="transmembrane region" description="Helical" evidence="1">
    <location>
        <begin position="496"/>
        <end position="517"/>
    </location>
</feature>
<protein>
    <submittedName>
        <fullName evidence="2">Polysaccharide chain length determinant protein (PEP-CTERM system associated)</fullName>
    </submittedName>
</protein>
<dbReference type="EMBL" id="JAVDVW010000001">
    <property type="protein sequence ID" value="MDR7098664.1"/>
    <property type="molecule type" value="Genomic_DNA"/>
</dbReference>
<name>A0ABU1VMF5_9GAMM</name>
<organism evidence="2 3">
    <name type="scientific">Agrilutibacter niabensis</name>
    <dbReference type="NCBI Taxonomy" id="380628"/>
    <lineage>
        <taxon>Bacteria</taxon>
        <taxon>Pseudomonadati</taxon>
        <taxon>Pseudomonadota</taxon>
        <taxon>Gammaproteobacteria</taxon>
        <taxon>Lysobacterales</taxon>
        <taxon>Lysobacteraceae</taxon>
        <taxon>Agrilutibacter</taxon>
    </lineage>
</organism>